<dbReference type="Proteomes" id="UP001269819">
    <property type="component" value="Unassembled WGS sequence"/>
</dbReference>
<organism evidence="1 2">
    <name type="scientific">Marinobacter xestospongiae</name>
    <dbReference type="NCBI Taxonomy" id="994319"/>
    <lineage>
        <taxon>Bacteria</taxon>
        <taxon>Pseudomonadati</taxon>
        <taxon>Pseudomonadota</taxon>
        <taxon>Gammaproteobacteria</taxon>
        <taxon>Pseudomonadales</taxon>
        <taxon>Marinobacteraceae</taxon>
        <taxon>Marinobacter</taxon>
    </lineage>
</organism>
<reference evidence="1 2" key="1">
    <citation type="submission" date="2023-10" db="EMBL/GenBank/DDBJ databases">
        <title>Characteristics and mechanism of a salt-tolerant marine origin heterotrophic nitrifying- aerobic denitrifying bacteria Marinobacter xestospongiae HN1.</title>
        <authorList>
            <person name="Qi R."/>
        </authorList>
    </citation>
    <scope>NUCLEOTIDE SEQUENCE [LARGE SCALE GENOMIC DNA]</scope>
    <source>
        <strain evidence="1 2">HN1</strain>
    </source>
</reference>
<accession>A0ABU3VXU7</accession>
<sequence>MKWIIAFLSVALIGSNLFWLAIVVDQGVTSAYRDQQIHELDETRKQLMAALPELAGHLGKEEVVSIVSRHTELDAYEKSGCTWAGWVALKFHERGTLQAAMPVWDYGGNPCLESF</sequence>
<evidence type="ECO:0000313" key="1">
    <source>
        <dbReference type="EMBL" id="MDV2079110.1"/>
    </source>
</evidence>
<dbReference type="EMBL" id="JAWIIJ010000006">
    <property type="protein sequence ID" value="MDV2079110.1"/>
    <property type="molecule type" value="Genomic_DNA"/>
</dbReference>
<dbReference type="RefSeq" id="WP_316973735.1">
    <property type="nucleotide sequence ID" value="NZ_JAWIIJ010000006.1"/>
</dbReference>
<proteinExistence type="predicted"/>
<keyword evidence="2" id="KW-1185">Reference proteome</keyword>
<name>A0ABU3VXU7_9GAMM</name>
<gene>
    <name evidence="1" type="ORF">RYS15_10445</name>
</gene>
<evidence type="ECO:0000313" key="2">
    <source>
        <dbReference type="Proteomes" id="UP001269819"/>
    </source>
</evidence>
<comment type="caution">
    <text evidence="1">The sequence shown here is derived from an EMBL/GenBank/DDBJ whole genome shotgun (WGS) entry which is preliminary data.</text>
</comment>
<protein>
    <submittedName>
        <fullName evidence="1">Uncharacterized protein</fullName>
    </submittedName>
</protein>